<feature type="compositionally biased region" description="Basic residues" evidence="1">
    <location>
        <begin position="566"/>
        <end position="577"/>
    </location>
</feature>
<feature type="region of interest" description="Disordered" evidence="1">
    <location>
        <begin position="213"/>
        <end position="232"/>
    </location>
</feature>
<organism evidence="2 3">
    <name type="scientific">Rhodnius prolixus</name>
    <name type="common">Triatomid bug</name>
    <dbReference type="NCBI Taxonomy" id="13249"/>
    <lineage>
        <taxon>Eukaryota</taxon>
        <taxon>Metazoa</taxon>
        <taxon>Ecdysozoa</taxon>
        <taxon>Arthropoda</taxon>
        <taxon>Hexapoda</taxon>
        <taxon>Insecta</taxon>
        <taxon>Pterygota</taxon>
        <taxon>Neoptera</taxon>
        <taxon>Paraneoptera</taxon>
        <taxon>Hemiptera</taxon>
        <taxon>Heteroptera</taxon>
        <taxon>Panheteroptera</taxon>
        <taxon>Cimicomorpha</taxon>
        <taxon>Reduviidae</taxon>
        <taxon>Triatominae</taxon>
        <taxon>Rhodnius</taxon>
    </lineage>
</organism>
<feature type="region of interest" description="Disordered" evidence="1">
    <location>
        <begin position="19"/>
        <end position="162"/>
    </location>
</feature>
<dbReference type="eggNOG" id="ENOG502RYUC">
    <property type="taxonomic scope" value="Eukaryota"/>
</dbReference>
<evidence type="ECO:0000256" key="1">
    <source>
        <dbReference type="SAM" id="MobiDB-lite"/>
    </source>
</evidence>
<dbReference type="HOGENOM" id="CLU_360696_0_0_1"/>
<proteinExistence type="predicted"/>
<dbReference type="VEuPathDB" id="VectorBase:RPRC012108"/>
<feature type="compositionally biased region" description="Basic and acidic residues" evidence="1">
    <location>
        <begin position="140"/>
        <end position="150"/>
    </location>
</feature>
<keyword evidence="3" id="KW-1185">Reference proteome</keyword>
<name>T1I736_RHOPR</name>
<dbReference type="InParanoid" id="T1I736"/>
<feature type="compositionally biased region" description="Polar residues" evidence="1">
    <location>
        <begin position="83"/>
        <end position="128"/>
    </location>
</feature>
<feature type="region of interest" description="Disordered" evidence="1">
    <location>
        <begin position="633"/>
        <end position="776"/>
    </location>
</feature>
<evidence type="ECO:0000313" key="2">
    <source>
        <dbReference type="EnsemblMetazoa" id="RPRC012108-PA"/>
    </source>
</evidence>
<feature type="compositionally biased region" description="Polar residues" evidence="1">
    <location>
        <begin position="47"/>
        <end position="56"/>
    </location>
</feature>
<feature type="region of interest" description="Disordered" evidence="1">
    <location>
        <begin position="531"/>
        <end position="606"/>
    </location>
</feature>
<feature type="compositionally biased region" description="Low complexity" evidence="1">
    <location>
        <begin position="296"/>
        <end position="337"/>
    </location>
</feature>
<feature type="compositionally biased region" description="Low complexity" evidence="1">
    <location>
        <begin position="708"/>
        <end position="768"/>
    </location>
</feature>
<protein>
    <submittedName>
        <fullName evidence="2">Uncharacterized protein</fullName>
    </submittedName>
</protein>
<dbReference type="STRING" id="13249.T1I736"/>
<reference evidence="2" key="1">
    <citation type="submission" date="2015-05" db="UniProtKB">
        <authorList>
            <consortium name="EnsemblMetazoa"/>
        </authorList>
    </citation>
    <scope>IDENTIFICATION</scope>
</reference>
<feature type="region of interest" description="Disordered" evidence="1">
    <location>
        <begin position="245"/>
        <end position="400"/>
    </location>
</feature>
<feature type="compositionally biased region" description="Polar residues" evidence="1">
    <location>
        <begin position="643"/>
        <end position="670"/>
    </location>
</feature>
<dbReference type="AlphaFoldDB" id="T1I736"/>
<dbReference type="RefSeq" id="XP_073969608.1">
    <property type="nucleotide sequence ID" value="XM_074113507.1"/>
</dbReference>
<accession>T1I736</accession>
<dbReference type="EnsemblMetazoa" id="RPRC012108-RA">
    <property type="protein sequence ID" value="RPRC012108-PA"/>
    <property type="gene ID" value="RPRC012108"/>
</dbReference>
<evidence type="ECO:0000313" key="3">
    <source>
        <dbReference type="Proteomes" id="UP000015103"/>
    </source>
</evidence>
<dbReference type="Proteomes" id="UP000015103">
    <property type="component" value="Unassembled WGS sequence"/>
</dbReference>
<dbReference type="GeneID" id="141446768"/>
<sequence length="776" mass="82030">MSAMSASSAAPTSLMPLSLIAEHKASQPPPTVQPLPRSGSDKCVTPGTVTKPTSNGMEGPGPLPLVSQLPQTAPSLPTMPDLSVSQQTANPTTNSDSAPSHSYQLSHQSSIKQSEAGQAQETSGTSFAGSGGVTTTMVSGERRHTEETVHHHQISSSTVSTFSSISITTTTEQHSRSSIPAQLLQLQPSQQGVHQNSSASALGSSLNATQITKPAVQPETTPSSPPEEPTTRILESNQTQITIESTSLSKQPVQPAPTGESAPASSPLTEQPSTAGQLQDESSQPVAANVNTSPKSSQLQVTQTSVTVPTSSTSSYQTSPAGATATTTTTAAQSQPTDNSTLKVATLPRQTSKRAAKGTSPANPTEPFKKVAAAEAIKDKESGGIGDKPRRKRLPTQPYQSPIPELNIIAKFKKMKEMNEKDNEDKRPSMSSTDKLIVFYRNEFLAVRNAEGGFYVCQAMQNVYKSSSRIRIRWLSQQPEPSSDLYTPDFYDHTEFDCILTNLNLERVEKDKFRLPEAENRRTESILQRALDVERGVAPPPADDTLTETHPDGLDLSLYRNEEQLKRRKKNKKKVGKKKELSSGEENRRSAGTTRRRAGAGGGVSASAVAKAKKAAAIKRTAAVKRVVQQAAAARRQAPPAISSLTTSNKKTVGSSIANTVPNRASQANATAIRKDIKVNAPTAVSKRKGAAPSQGGPGSEKRTRRGTPALPQLSQQQSTTSTGAPAKARGTAAAASNSNTNKNLTSNSSGGGVANTSNGNNAATGSTRRTLRNSK</sequence>
<dbReference type="EMBL" id="ACPB03006290">
    <property type="status" value="NOT_ANNOTATED_CDS"/>
    <property type="molecule type" value="Genomic_DNA"/>
</dbReference>
<feature type="compositionally biased region" description="Basic and acidic residues" evidence="1">
    <location>
        <begin position="578"/>
        <end position="589"/>
    </location>
</feature>
<feature type="compositionally biased region" description="Polar residues" evidence="1">
    <location>
        <begin position="263"/>
        <end position="295"/>
    </location>
</feature>